<sequence length="70" mass="7889">MCRGRAWKVKNLTVFQGESPRQGPQGPQQKSTKQPRSQQPRCPGHYTPALRYRGSGVKFRPQLPASGRAR</sequence>
<proteinExistence type="predicted"/>
<protein>
    <submittedName>
        <fullName evidence="2">Uncharacterized protein</fullName>
    </submittedName>
</protein>
<dbReference type="Proteomes" id="UP001172102">
    <property type="component" value="Unassembled WGS sequence"/>
</dbReference>
<name>A0AA40A1U5_9PEZI</name>
<feature type="region of interest" description="Disordered" evidence="1">
    <location>
        <begin position="12"/>
        <end position="70"/>
    </location>
</feature>
<comment type="caution">
    <text evidence="2">The sequence shown here is derived from an EMBL/GenBank/DDBJ whole genome shotgun (WGS) entry which is preliminary data.</text>
</comment>
<organism evidence="2 3">
    <name type="scientific">Lasiosphaeris hirsuta</name>
    <dbReference type="NCBI Taxonomy" id="260670"/>
    <lineage>
        <taxon>Eukaryota</taxon>
        <taxon>Fungi</taxon>
        <taxon>Dikarya</taxon>
        <taxon>Ascomycota</taxon>
        <taxon>Pezizomycotina</taxon>
        <taxon>Sordariomycetes</taxon>
        <taxon>Sordariomycetidae</taxon>
        <taxon>Sordariales</taxon>
        <taxon>Lasiosphaeriaceae</taxon>
        <taxon>Lasiosphaeris</taxon>
    </lineage>
</organism>
<reference evidence="2" key="1">
    <citation type="submission" date="2023-06" db="EMBL/GenBank/DDBJ databases">
        <title>Genome-scale phylogeny and comparative genomics of the fungal order Sordariales.</title>
        <authorList>
            <consortium name="Lawrence Berkeley National Laboratory"/>
            <person name="Hensen N."/>
            <person name="Bonometti L."/>
            <person name="Westerberg I."/>
            <person name="Brannstrom I.O."/>
            <person name="Guillou S."/>
            <person name="Cros-Aarteil S."/>
            <person name="Calhoun S."/>
            <person name="Haridas S."/>
            <person name="Kuo A."/>
            <person name="Mondo S."/>
            <person name="Pangilinan J."/>
            <person name="Riley R."/>
            <person name="Labutti K."/>
            <person name="Andreopoulos B."/>
            <person name="Lipzen A."/>
            <person name="Chen C."/>
            <person name="Yanf M."/>
            <person name="Daum C."/>
            <person name="Ng V."/>
            <person name="Clum A."/>
            <person name="Steindorff A."/>
            <person name="Ohm R."/>
            <person name="Martin F."/>
            <person name="Silar P."/>
            <person name="Natvig D."/>
            <person name="Lalanne C."/>
            <person name="Gautier V."/>
            <person name="Ament-Velasquez S.L."/>
            <person name="Kruys A."/>
            <person name="Hutchinson M.I."/>
            <person name="Powell A.J."/>
            <person name="Barry K."/>
            <person name="Miller A.N."/>
            <person name="Grigoriev I.V."/>
            <person name="Debuchy R."/>
            <person name="Gladieux P."/>
            <person name="Thoren M.H."/>
            <person name="Johannesson H."/>
        </authorList>
    </citation>
    <scope>NUCLEOTIDE SEQUENCE</scope>
    <source>
        <strain evidence="2">SMH4607-1</strain>
    </source>
</reference>
<keyword evidence="3" id="KW-1185">Reference proteome</keyword>
<evidence type="ECO:0000313" key="3">
    <source>
        <dbReference type="Proteomes" id="UP001172102"/>
    </source>
</evidence>
<dbReference type="AlphaFoldDB" id="A0AA40A1U5"/>
<gene>
    <name evidence="2" type="ORF">B0H67DRAFT_588371</name>
</gene>
<dbReference type="EMBL" id="JAUKUA010000006">
    <property type="protein sequence ID" value="KAK0707684.1"/>
    <property type="molecule type" value="Genomic_DNA"/>
</dbReference>
<evidence type="ECO:0000256" key="1">
    <source>
        <dbReference type="SAM" id="MobiDB-lite"/>
    </source>
</evidence>
<feature type="compositionally biased region" description="Polar residues" evidence="1">
    <location>
        <begin position="25"/>
        <end position="40"/>
    </location>
</feature>
<evidence type="ECO:0000313" key="2">
    <source>
        <dbReference type="EMBL" id="KAK0707684.1"/>
    </source>
</evidence>
<accession>A0AA40A1U5</accession>